<dbReference type="NCBIfam" id="TIGR03442">
    <property type="entry name" value="ergothioneine biosynthesis protein EgtC"/>
    <property type="match status" value="1"/>
</dbReference>
<organism evidence="4 5">
    <name type="scientific">Williamsia herbipolensis</name>
    <dbReference type="NCBI Taxonomy" id="1603258"/>
    <lineage>
        <taxon>Bacteria</taxon>
        <taxon>Bacillati</taxon>
        <taxon>Actinomycetota</taxon>
        <taxon>Actinomycetes</taxon>
        <taxon>Mycobacteriales</taxon>
        <taxon>Nocardiaceae</taxon>
        <taxon>Williamsia</taxon>
    </lineage>
</organism>
<dbReference type="GO" id="GO:0016811">
    <property type="term" value="F:hydrolase activity, acting on carbon-nitrogen (but not peptide) bonds, in linear amides"/>
    <property type="evidence" value="ECO:0007669"/>
    <property type="project" value="UniProtKB-UniRule"/>
</dbReference>
<evidence type="ECO:0000256" key="2">
    <source>
        <dbReference type="HAMAP-Rule" id="MF_02036"/>
    </source>
</evidence>
<dbReference type="AlphaFoldDB" id="A0AAU4JY05"/>
<accession>A0AAU4JY05</accession>
<dbReference type="RefSeq" id="WP_328856262.1">
    <property type="nucleotide sequence ID" value="NZ_CP108021.1"/>
</dbReference>
<keyword evidence="5" id="KW-1185">Reference proteome</keyword>
<keyword evidence="1 2" id="KW-0315">Glutamine amidotransferase</keyword>
<comment type="catalytic activity">
    <reaction evidence="2">
        <text>gamma-L-glutamyl-hercynylcysteine S-oxide + H2O = S-(hercyn-2-yl)-L-cysteine S-oxide + L-glutamate</text>
        <dbReference type="Rhea" id="RHEA:42684"/>
        <dbReference type="ChEBI" id="CHEBI:15377"/>
        <dbReference type="ChEBI" id="CHEBI:29985"/>
        <dbReference type="ChEBI" id="CHEBI:82703"/>
        <dbReference type="ChEBI" id="CHEBI:82706"/>
        <dbReference type="EC" id="3.5.1.118"/>
    </reaction>
</comment>
<dbReference type="EMBL" id="CP108021">
    <property type="protein sequence ID" value="WUM18656.1"/>
    <property type="molecule type" value="Genomic_DNA"/>
</dbReference>
<proteinExistence type="inferred from homology"/>
<protein>
    <recommendedName>
        <fullName evidence="2">Gamma-glutamyl-hercynylcysteine sulfoxide hydrolase</fullName>
        <ecNumber evidence="2">3.5.1.118</ecNumber>
    </recommendedName>
    <alternativeName>
        <fullName evidence="2">Gamma-glutamyl hercynylcysteine S-oxide hydrolase</fullName>
    </alternativeName>
</protein>
<comment type="function">
    <text evidence="2">Catalyzes the hydrolysis of the gamma-glutamyl amide bond of hercynyl-gamma-L-glutamyl-L-cysteine sulfoxide to produce hercynylcysteine sulfoxide, a step in the biosynthesis pathway of ergothioneine.</text>
</comment>
<dbReference type="InterPro" id="IPR017808">
    <property type="entry name" value="EgtC"/>
</dbReference>
<evidence type="ECO:0000313" key="4">
    <source>
        <dbReference type="EMBL" id="WUM18656.1"/>
    </source>
</evidence>
<gene>
    <name evidence="2 4" type="primary">egtC</name>
    <name evidence="4" type="ORF">OG579_12995</name>
</gene>
<dbReference type="InterPro" id="IPR029055">
    <property type="entry name" value="Ntn_hydrolases_N"/>
</dbReference>
<feature type="domain" description="Glutamine amidotransferase type-2" evidence="3">
    <location>
        <begin position="2"/>
        <end position="258"/>
    </location>
</feature>
<dbReference type="CDD" id="cd01908">
    <property type="entry name" value="YafJ"/>
    <property type="match status" value="1"/>
</dbReference>
<dbReference type="PROSITE" id="PS51278">
    <property type="entry name" value="GATASE_TYPE_2"/>
    <property type="match status" value="1"/>
</dbReference>
<dbReference type="InterPro" id="IPR017932">
    <property type="entry name" value="GATase_2_dom"/>
</dbReference>
<dbReference type="SUPFAM" id="SSF56235">
    <property type="entry name" value="N-terminal nucleophile aminohydrolases (Ntn hydrolases)"/>
    <property type="match status" value="1"/>
</dbReference>
<dbReference type="PANTHER" id="PTHR43187">
    <property type="entry name" value="GLUTAMINE AMIDOTRANSFERASE DUG3-RELATED"/>
    <property type="match status" value="1"/>
</dbReference>
<dbReference type="HAMAP" id="MF_02036">
    <property type="entry name" value="EgtC"/>
    <property type="match status" value="1"/>
</dbReference>
<dbReference type="Gene3D" id="3.60.20.10">
    <property type="entry name" value="Glutamine Phosphoribosylpyrophosphate, subunit 1, domain 1"/>
    <property type="match status" value="1"/>
</dbReference>
<dbReference type="Pfam" id="PF13230">
    <property type="entry name" value="GATase_4"/>
    <property type="match status" value="1"/>
</dbReference>
<dbReference type="PANTHER" id="PTHR43187:SF2">
    <property type="entry name" value="GAMMA-GLUTAMYL-HERCYNYLCYSTEINE SULFOXIDE HYDROLASE"/>
    <property type="match status" value="1"/>
</dbReference>
<comment type="pathway">
    <text evidence="2">Amino-acid biosynthesis; ergothioneine biosynthesis.</text>
</comment>
<evidence type="ECO:0000313" key="5">
    <source>
        <dbReference type="Proteomes" id="UP001432128"/>
    </source>
</evidence>
<dbReference type="InterPro" id="IPR052373">
    <property type="entry name" value="Gamma-glu_amide_hydrolase"/>
</dbReference>
<evidence type="ECO:0000259" key="3">
    <source>
        <dbReference type="PROSITE" id="PS51278"/>
    </source>
</evidence>
<dbReference type="InterPro" id="IPR026869">
    <property type="entry name" value="EgtC-like"/>
</dbReference>
<keyword evidence="2" id="KW-0378">Hydrolase</keyword>
<evidence type="ECO:0000256" key="1">
    <source>
        <dbReference type="ARBA" id="ARBA00022962"/>
    </source>
</evidence>
<reference evidence="4 5" key="1">
    <citation type="submission" date="2022-10" db="EMBL/GenBank/DDBJ databases">
        <title>The complete genomes of actinobacterial strains from the NBC collection.</title>
        <authorList>
            <person name="Joergensen T.S."/>
            <person name="Alvarez Arevalo M."/>
            <person name="Sterndorff E.B."/>
            <person name="Faurdal D."/>
            <person name="Vuksanovic O."/>
            <person name="Mourched A.-S."/>
            <person name="Charusanti P."/>
            <person name="Shaw S."/>
            <person name="Blin K."/>
            <person name="Weber T."/>
        </authorList>
    </citation>
    <scope>NUCLEOTIDE SEQUENCE [LARGE SCALE GENOMIC DNA]</scope>
    <source>
        <strain evidence="4 5">NBC_00319</strain>
    </source>
</reference>
<sequence>MCRHLGYLGPAAAVGDVLHHGGHSLIVQSWAPNDMRCGAVANADGFGAAWWPESGSVGDPSEPVAATSYRSAAPIWTDRTVDDVLTHTRSTAVLAAVRSATVGMPVVATASAPFVDGRWAFSHNGVVAGWPHSLAGLAAEVPVEDLLRLPAATDSAGLWMVVRHLLRDHDPVEVLRRVVTVLDESGPGSRLNLLLGDGTTLWGTAVHHSLSTSVTDDDVWVASEPLDSDPHDGDRTWEPVPDRSLIVATAGSVTTHPL</sequence>
<name>A0AAU4JY05_9NOCA</name>
<dbReference type="KEGG" id="whr:OG579_12995"/>
<dbReference type="Proteomes" id="UP001432128">
    <property type="component" value="Chromosome"/>
</dbReference>
<dbReference type="EC" id="3.5.1.118" evidence="2"/>
<dbReference type="InterPro" id="IPR032889">
    <property type="entry name" value="EgtC_Actinobacteria"/>
</dbReference>
<dbReference type="GO" id="GO:0052699">
    <property type="term" value="P:ergothioneine biosynthetic process"/>
    <property type="evidence" value="ECO:0007669"/>
    <property type="project" value="UniProtKB-UniRule"/>
</dbReference>